<feature type="signal peptide" evidence="1">
    <location>
        <begin position="1"/>
        <end position="22"/>
    </location>
</feature>
<sequence length="411" mass="42222">MFCAQICLTILYLLCHVPRYLCQITDFTNTVQIADVTAIPLPTASADLSTNGLNVLLLSTPDDGSAYNFQLSAALFASILEVNSQAPAGSDTGNVSAIEGILADGYSNAVQKKFLVAAGIVASAIQIARAVGALAVALAAVKQFSQSHWPSSPPPISMSLSLYDIDELDSLPSAVAVYKVAYESTVFVVTVPNTANFEIPTATQAQGATTTGLCPVDDQTTAIACCDAGCAASSTLTLCPTEAPKFPDCTCAPCVSAMLDLPGNAAMLAQGFSGLASMAAMTAPATTAPTPICSASATATAQYSTIAGALSQSACAFTASSDLGPPIPEPTNLVLLTCYNQTGPNNVCMGESVSYSYVDLLSNTDCLPATSCNCINVVSFNISTVTWNKELLYVGKRECVNAGNGIYGVLA</sequence>
<comment type="caution">
    <text evidence="2">The sequence shown here is derived from an EMBL/GenBank/DDBJ whole genome shotgun (WGS) entry which is preliminary data.</text>
</comment>
<dbReference type="AlphaFoldDB" id="A0A8H3ET52"/>
<dbReference type="EMBL" id="CAJPDT010000008">
    <property type="protein sequence ID" value="CAF9911193.1"/>
    <property type="molecule type" value="Genomic_DNA"/>
</dbReference>
<keyword evidence="3" id="KW-1185">Reference proteome</keyword>
<feature type="chain" id="PRO_5034609867" evidence="1">
    <location>
        <begin position="23"/>
        <end position="411"/>
    </location>
</feature>
<evidence type="ECO:0000256" key="1">
    <source>
        <dbReference type="SAM" id="SignalP"/>
    </source>
</evidence>
<accession>A0A8H3ET52</accession>
<protein>
    <submittedName>
        <fullName evidence="2">Uncharacterized protein</fullName>
    </submittedName>
</protein>
<dbReference type="Proteomes" id="UP000664534">
    <property type="component" value="Unassembled WGS sequence"/>
</dbReference>
<reference evidence="2" key="1">
    <citation type="submission" date="2021-03" db="EMBL/GenBank/DDBJ databases">
        <authorList>
            <person name="Tagirdzhanova G."/>
        </authorList>
    </citation>
    <scope>NUCLEOTIDE SEQUENCE</scope>
</reference>
<keyword evidence="1" id="KW-0732">Signal</keyword>
<evidence type="ECO:0000313" key="2">
    <source>
        <dbReference type="EMBL" id="CAF9911193.1"/>
    </source>
</evidence>
<evidence type="ECO:0000313" key="3">
    <source>
        <dbReference type="Proteomes" id="UP000664534"/>
    </source>
</evidence>
<name>A0A8H3ET52_9LECA</name>
<proteinExistence type="predicted"/>
<organism evidence="2 3">
    <name type="scientific">Imshaugia aleurites</name>
    <dbReference type="NCBI Taxonomy" id="172621"/>
    <lineage>
        <taxon>Eukaryota</taxon>
        <taxon>Fungi</taxon>
        <taxon>Dikarya</taxon>
        <taxon>Ascomycota</taxon>
        <taxon>Pezizomycotina</taxon>
        <taxon>Lecanoromycetes</taxon>
        <taxon>OSLEUM clade</taxon>
        <taxon>Lecanoromycetidae</taxon>
        <taxon>Lecanorales</taxon>
        <taxon>Lecanorineae</taxon>
        <taxon>Parmeliaceae</taxon>
        <taxon>Imshaugia</taxon>
    </lineage>
</organism>
<gene>
    <name evidence="2" type="ORF">IMSHALPRED_009962</name>
</gene>